<evidence type="ECO:0000256" key="6">
    <source>
        <dbReference type="SAM" id="Phobius"/>
    </source>
</evidence>
<dbReference type="Proteomes" id="UP000695022">
    <property type="component" value="Unplaced"/>
</dbReference>
<sequence>METSTQTLRGMANIAGCQAGCDEPEPDPESDEGGMDIVTMSIIIAVSALVFIITCLSLAYVIHRLKKKDEGSYSLGEPKRSPLMNQYSKTPPKEFFA</sequence>
<evidence type="ECO:0000256" key="1">
    <source>
        <dbReference type="ARBA" id="ARBA00004479"/>
    </source>
</evidence>
<accession>A0ABM1E8U3</accession>
<dbReference type="Pfam" id="PF01034">
    <property type="entry name" value="Syndecan"/>
    <property type="match status" value="1"/>
</dbReference>
<evidence type="ECO:0000259" key="7">
    <source>
        <dbReference type="Pfam" id="PF01034"/>
    </source>
</evidence>
<keyword evidence="8" id="KW-1185">Reference proteome</keyword>
<reference evidence="9" key="1">
    <citation type="submission" date="2025-08" db="UniProtKB">
        <authorList>
            <consortium name="RefSeq"/>
        </authorList>
    </citation>
    <scope>IDENTIFICATION</scope>
</reference>
<evidence type="ECO:0000313" key="9">
    <source>
        <dbReference type="RefSeq" id="XP_014668614.1"/>
    </source>
</evidence>
<organism evidence="8 9">
    <name type="scientific">Priapulus caudatus</name>
    <name type="common">Priapulid worm</name>
    <dbReference type="NCBI Taxonomy" id="37621"/>
    <lineage>
        <taxon>Eukaryota</taxon>
        <taxon>Metazoa</taxon>
        <taxon>Ecdysozoa</taxon>
        <taxon>Scalidophora</taxon>
        <taxon>Priapulida</taxon>
        <taxon>Priapulimorpha</taxon>
        <taxon>Priapulimorphida</taxon>
        <taxon>Priapulidae</taxon>
        <taxon>Priapulus</taxon>
    </lineage>
</organism>
<keyword evidence="4 6" id="KW-0472">Membrane</keyword>
<name>A0ABM1E8U3_PRICU</name>
<protein>
    <submittedName>
        <fullName evidence="9">Syndecan-2-like</fullName>
    </submittedName>
</protein>
<comment type="subcellular location">
    <subcellularLocation>
        <location evidence="1">Membrane</location>
        <topology evidence="1">Single-pass type I membrane protein</topology>
    </subcellularLocation>
</comment>
<feature type="transmembrane region" description="Helical" evidence="6">
    <location>
        <begin position="37"/>
        <end position="62"/>
    </location>
</feature>
<gene>
    <name evidence="9" type="primary">LOC106809891</name>
</gene>
<feature type="region of interest" description="Disordered" evidence="5">
    <location>
        <begin position="71"/>
        <end position="97"/>
    </location>
</feature>
<dbReference type="GeneID" id="106809891"/>
<evidence type="ECO:0000256" key="2">
    <source>
        <dbReference type="ARBA" id="ARBA00022692"/>
    </source>
</evidence>
<evidence type="ECO:0000256" key="3">
    <source>
        <dbReference type="ARBA" id="ARBA00022989"/>
    </source>
</evidence>
<proteinExistence type="predicted"/>
<evidence type="ECO:0000256" key="4">
    <source>
        <dbReference type="ARBA" id="ARBA00023136"/>
    </source>
</evidence>
<keyword evidence="3 6" id="KW-1133">Transmembrane helix</keyword>
<evidence type="ECO:0000256" key="5">
    <source>
        <dbReference type="SAM" id="MobiDB-lite"/>
    </source>
</evidence>
<keyword evidence="2 6" id="KW-0812">Transmembrane</keyword>
<dbReference type="RefSeq" id="XP_014668614.1">
    <property type="nucleotide sequence ID" value="XM_014813128.1"/>
</dbReference>
<feature type="domain" description="Syndecan/Neurexin" evidence="7">
    <location>
        <begin position="41"/>
        <end position="95"/>
    </location>
</feature>
<dbReference type="InterPro" id="IPR027789">
    <property type="entry name" value="Syndecan/Neurexin_dom"/>
</dbReference>
<evidence type="ECO:0000313" key="8">
    <source>
        <dbReference type="Proteomes" id="UP000695022"/>
    </source>
</evidence>